<comment type="caution">
    <text evidence="3">The sequence shown here is derived from an EMBL/GenBank/DDBJ whole genome shotgun (WGS) entry which is preliminary data.</text>
</comment>
<proteinExistence type="predicted"/>
<evidence type="ECO:0000313" key="3">
    <source>
        <dbReference type="EMBL" id="KAG0730030.1"/>
    </source>
</evidence>
<dbReference type="OrthoDB" id="6374608at2759"/>
<sequence length="1008" mass="112114">MKDDFDTVRAVEGVKKETHTQLEDHGEENKDRTDDVRMDMDNGDTAQDVSDDDFGSSGVEDLLASKVKVASPAPRPSAAKALLPPKHSVQEEKQSSQDSHQQSFLSHSKPFASSKQKSVSSSPREPDSKQNTADTQAVGGKPSSPLLDDNKRTTKSKNESALATEVLGIRAPHKEGLRCGLSGVVLSDEESAVQDYPASPHSLEELDDRVSVTSTETEESAHINAGLKDSLLAPLSTMPEASNVGQLQDLVRELRLKLEKEFGRRVDLEARVSGFKQQEKQARLLCSQQELSSQQMQQEISSLMARVKQLEYQGRTEQDSSLLQEHTLQDAQQRCGQLEEQCGALQVHAQQQEQLMNSLMVQLQTKERINLTLQDKLEEVSSQTKFVSMKSCQTEDFLMAIAPQHKTVAVSDRGTQCARVGMMHASCQNTPQRVYKSSQTQFITKSSFSQTDIQGFSQDIKSVLKSSEDCHLSAVEDISRGLSNQIQTLASSLSPEPQHPMESHSHERLLQVQEGISQLQDTLQTQMEAVKELSSEPSQVELQNLHQTVERVNVDLKSDLDNLESRLSEALQNYASNHHEQKVLITSLVEQKHEDNKILTNISGQLDERSGNDTERYLDLKQHIAAQLSEIKRAIESSSMSDDSGVSGNLTKGVVERLDSIEKSLVVPSGRGCVSEELSGVQGGVQQLSYDLHNRISTLEELIRAVNSDSKHDQTALMEQTKAIGDSNDHITTLVNLRLSEANSDLSEAIEENFRIVQDHMHHLQQAVVQRINEVAEHISVSEDKKGSNLTRQIMEIVSQVSGVHGDLAQLQSSVEQARSTPSAAGMADEALVSSLKTCHEQASESLKCQTDIIIKQLETLQKEIHNNLTQGQNAREQHEVQFLKKTFKEKESEMAAVQAAREQLQDKLNQQNVSLASLQGKEEEWKMKKETLQEKVHDLTVSLKDKDQAVRQEAAKSAALGEDTVKLRQENFRLSSEHAKLSALLEAERQQRQWCEGRCRGLGKLRM</sequence>
<reference evidence="3" key="1">
    <citation type="submission" date="2020-07" db="EMBL/GenBank/DDBJ databases">
        <title>The High-quality genome of the commercially important snow crab, Chionoecetes opilio.</title>
        <authorList>
            <person name="Jeong J.-H."/>
            <person name="Ryu S."/>
        </authorList>
    </citation>
    <scope>NUCLEOTIDE SEQUENCE</scope>
    <source>
        <strain evidence="3">MADBK_172401_WGS</strain>
        <tissue evidence="3">Digestive gland</tissue>
    </source>
</reference>
<feature type="coiled-coil region" evidence="1">
    <location>
        <begin position="874"/>
        <end position="936"/>
    </location>
</feature>
<feature type="region of interest" description="Disordered" evidence="2">
    <location>
        <begin position="1"/>
        <end position="159"/>
    </location>
</feature>
<keyword evidence="4" id="KW-1185">Reference proteome</keyword>
<organism evidence="3 4">
    <name type="scientific">Chionoecetes opilio</name>
    <name type="common">Atlantic snow crab</name>
    <name type="synonym">Cancer opilio</name>
    <dbReference type="NCBI Taxonomy" id="41210"/>
    <lineage>
        <taxon>Eukaryota</taxon>
        <taxon>Metazoa</taxon>
        <taxon>Ecdysozoa</taxon>
        <taxon>Arthropoda</taxon>
        <taxon>Crustacea</taxon>
        <taxon>Multicrustacea</taxon>
        <taxon>Malacostraca</taxon>
        <taxon>Eumalacostraca</taxon>
        <taxon>Eucarida</taxon>
        <taxon>Decapoda</taxon>
        <taxon>Pleocyemata</taxon>
        <taxon>Brachyura</taxon>
        <taxon>Eubrachyura</taxon>
        <taxon>Majoidea</taxon>
        <taxon>Majidae</taxon>
        <taxon>Chionoecetes</taxon>
    </lineage>
</organism>
<feature type="compositionally biased region" description="Low complexity" evidence="2">
    <location>
        <begin position="70"/>
        <end position="86"/>
    </location>
</feature>
<feature type="compositionally biased region" description="Low complexity" evidence="2">
    <location>
        <begin position="113"/>
        <end position="122"/>
    </location>
</feature>
<feature type="coiled-coil region" evidence="1">
    <location>
        <begin position="293"/>
        <end position="348"/>
    </location>
</feature>
<name>A0A8J4YN96_CHIOP</name>
<evidence type="ECO:0000256" key="1">
    <source>
        <dbReference type="SAM" id="Coils"/>
    </source>
</evidence>
<dbReference type="Proteomes" id="UP000770661">
    <property type="component" value="Unassembled WGS sequence"/>
</dbReference>
<dbReference type="EMBL" id="JACEEZ010000598">
    <property type="protein sequence ID" value="KAG0730030.1"/>
    <property type="molecule type" value="Genomic_DNA"/>
</dbReference>
<feature type="compositionally biased region" description="Basic and acidic residues" evidence="2">
    <location>
        <begin position="148"/>
        <end position="158"/>
    </location>
</feature>
<evidence type="ECO:0000313" key="4">
    <source>
        <dbReference type="Proteomes" id="UP000770661"/>
    </source>
</evidence>
<evidence type="ECO:0000256" key="2">
    <source>
        <dbReference type="SAM" id="MobiDB-lite"/>
    </source>
</evidence>
<feature type="compositionally biased region" description="Polar residues" evidence="2">
    <location>
        <begin position="96"/>
        <end position="106"/>
    </location>
</feature>
<gene>
    <name evidence="3" type="ORF">GWK47_029149</name>
</gene>
<accession>A0A8J4YN96</accession>
<dbReference type="AlphaFoldDB" id="A0A8J4YN96"/>
<feature type="coiled-coil region" evidence="1">
    <location>
        <begin position="516"/>
        <end position="580"/>
    </location>
</feature>
<keyword evidence="1" id="KW-0175">Coiled coil</keyword>
<protein>
    <submittedName>
        <fullName evidence="3">Uncharacterized protein</fullName>
    </submittedName>
</protein>
<feature type="compositionally biased region" description="Basic and acidic residues" evidence="2">
    <location>
        <begin position="1"/>
        <end position="40"/>
    </location>
</feature>